<name>A0A5S6Q2Z5_TRIMR</name>
<organism evidence="2 3">
    <name type="scientific">Trichuris muris</name>
    <name type="common">Mouse whipworm</name>
    <dbReference type="NCBI Taxonomy" id="70415"/>
    <lineage>
        <taxon>Eukaryota</taxon>
        <taxon>Metazoa</taxon>
        <taxon>Ecdysozoa</taxon>
        <taxon>Nematoda</taxon>
        <taxon>Enoplea</taxon>
        <taxon>Dorylaimia</taxon>
        <taxon>Trichinellida</taxon>
        <taxon>Trichuridae</taxon>
        <taxon>Trichuris</taxon>
    </lineage>
</organism>
<reference evidence="3" key="1">
    <citation type="submission" date="2019-12" db="UniProtKB">
        <authorList>
            <consortium name="WormBaseParasite"/>
        </authorList>
    </citation>
    <scope>IDENTIFICATION</scope>
</reference>
<proteinExistence type="predicted"/>
<keyword evidence="2" id="KW-1185">Reference proteome</keyword>
<dbReference type="AlphaFoldDB" id="A0A5S6Q2Z5"/>
<feature type="chain" id="PRO_5024386887" evidence="1">
    <location>
        <begin position="27"/>
        <end position="326"/>
    </location>
</feature>
<evidence type="ECO:0000256" key="1">
    <source>
        <dbReference type="SAM" id="SignalP"/>
    </source>
</evidence>
<protein>
    <submittedName>
        <fullName evidence="3">Uncharacterized protein</fullName>
    </submittedName>
</protein>
<keyword evidence="1" id="KW-0732">Signal</keyword>
<dbReference type="WBParaSite" id="TMUE_0000001601.1">
    <property type="protein sequence ID" value="TMUE_0000001601.1"/>
    <property type="gene ID" value="WBGene00297490"/>
</dbReference>
<dbReference type="Proteomes" id="UP000046395">
    <property type="component" value="Unassembled WGS sequence"/>
</dbReference>
<sequence length="326" mass="35833">MACSSALRNARVQVTFVTLLFTCINGLPAHVQTMSSVSNLIQRAVSLIATPVLNTCPIEVVELLSRFVEPRYPAAKDACSFSGLRLPGNNGSAYLRCVNSGKSTAVKLKDLKTLSSTVLKWASLHKQNSTIQNRRVMQTIIEHLFKRRQDYGSMDLRIPLGMIPGYSANVNCGELEEGHCPHGLVFDFFRQKCDKQVLFGNGVRRLISLSKTNRTFVESALHFFQKSLQFIKAIPDLTLTLLAMAKSPVSTAIGLAKVLGSSAKGKIEYSTLLEEAARNVDVERMQMSDNTSTGAIVAYARRGQSVRSGRGKMIPNEMLDNLMSSL</sequence>
<evidence type="ECO:0000313" key="3">
    <source>
        <dbReference type="WBParaSite" id="TMUE_0000001601.1"/>
    </source>
</evidence>
<evidence type="ECO:0000313" key="2">
    <source>
        <dbReference type="Proteomes" id="UP000046395"/>
    </source>
</evidence>
<accession>A0A5S6Q2Z5</accession>
<feature type="signal peptide" evidence="1">
    <location>
        <begin position="1"/>
        <end position="26"/>
    </location>
</feature>